<dbReference type="PROSITE" id="PS50238">
    <property type="entry name" value="RHOGAP"/>
    <property type="match status" value="1"/>
</dbReference>
<dbReference type="SMART" id="SM00109">
    <property type="entry name" value="C1"/>
    <property type="match status" value="1"/>
</dbReference>
<dbReference type="Pfam" id="PF00130">
    <property type="entry name" value="C1_1"/>
    <property type="match status" value="1"/>
</dbReference>
<keyword evidence="2" id="KW-0479">Metal-binding</keyword>
<dbReference type="InterPro" id="IPR001060">
    <property type="entry name" value="FCH_dom"/>
</dbReference>
<feature type="compositionally biased region" description="Basic and acidic residues" evidence="7">
    <location>
        <begin position="996"/>
        <end position="1005"/>
    </location>
</feature>
<dbReference type="InterPro" id="IPR027267">
    <property type="entry name" value="AH/BAR_dom_sf"/>
</dbReference>
<dbReference type="InterPro" id="IPR002219">
    <property type="entry name" value="PKC_DAG/PE"/>
</dbReference>
<keyword evidence="5 6" id="KW-0175">Coiled coil</keyword>
<dbReference type="PANTHER" id="PTHR15228">
    <property type="entry name" value="SPERMATHECAL PHYSIOLOGY VARIANT"/>
    <property type="match status" value="1"/>
</dbReference>
<accession>G3PIS1</accession>
<feature type="compositionally biased region" description="Polar residues" evidence="7">
    <location>
        <begin position="25"/>
        <end position="41"/>
    </location>
</feature>
<name>G3PIS1_GASAC</name>
<evidence type="ECO:0000256" key="1">
    <source>
        <dbReference type="ARBA" id="ARBA00022468"/>
    </source>
</evidence>
<dbReference type="InParanoid" id="G3PIS1"/>
<feature type="compositionally biased region" description="Polar residues" evidence="7">
    <location>
        <begin position="1042"/>
        <end position="1054"/>
    </location>
</feature>
<dbReference type="InterPro" id="IPR057028">
    <property type="entry name" value="RHG29_45_N"/>
</dbReference>
<dbReference type="FunFam" id="1.10.555.10:FF:000016">
    <property type="entry name" value="Rho GTPase activating protein 29"/>
    <property type="match status" value="1"/>
</dbReference>
<dbReference type="Gene3D" id="1.20.1270.60">
    <property type="entry name" value="Arfaptin homology (AH) domain/BAR domain"/>
    <property type="match status" value="1"/>
</dbReference>
<dbReference type="InterPro" id="IPR000198">
    <property type="entry name" value="RhoGAP_dom"/>
</dbReference>
<evidence type="ECO:0000256" key="3">
    <source>
        <dbReference type="ARBA" id="ARBA00022771"/>
    </source>
</evidence>
<dbReference type="InterPro" id="IPR008936">
    <property type="entry name" value="Rho_GTPase_activation_prot"/>
</dbReference>
<dbReference type="GO" id="GO:0016020">
    <property type="term" value="C:membrane"/>
    <property type="evidence" value="ECO:0007669"/>
    <property type="project" value="TreeGrafter"/>
</dbReference>
<dbReference type="GeneTree" id="ENSGT00950000183110"/>
<dbReference type="PANTHER" id="PTHR15228:SF18">
    <property type="entry name" value="RHO GTPASE-ACTIVATING PROTEIN 45"/>
    <property type="match status" value="1"/>
</dbReference>
<evidence type="ECO:0000259" key="10">
    <source>
        <dbReference type="PROSITE" id="PS51741"/>
    </source>
</evidence>
<dbReference type="AlphaFoldDB" id="G3PIS1"/>
<dbReference type="GO" id="GO:0008270">
    <property type="term" value="F:zinc ion binding"/>
    <property type="evidence" value="ECO:0007669"/>
    <property type="project" value="UniProtKB-KW"/>
</dbReference>
<feature type="region of interest" description="Disordered" evidence="7">
    <location>
        <begin position="515"/>
        <end position="563"/>
    </location>
</feature>
<dbReference type="InterPro" id="IPR054713">
    <property type="entry name" value="GMIP/FCHO2-like_FCH"/>
</dbReference>
<proteinExistence type="predicted"/>
<keyword evidence="3" id="KW-0863">Zinc-finger</keyword>
<feature type="region of interest" description="Disordered" evidence="7">
    <location>
        <begin position="1"/>
        <end position="73"/>
    </location>
</feature>
<dbReference type="InterPro" id="IPR046349">
    <property type="entry name" value="C1-like_sf"/>
</dbReference>
<dbReference type="Bgee" id="ENSGACG00000013232">
    <property type="expression patterns" value="Expressed in head kidney and 11 other cell types or tissues"/>
</dbReference>
<feature type="domain" description="F-BAR" evidence="10">
    <location>
        <begin position="242"/>
        <end position="504"/>
    </location>
</feature>
<dbReference type="SMART" id="SM00324">
    <property type="entry name" value="RhoGAP"/>
    <property type="match status" value="1"/>
</dbReference>
<dbReference type="InterPro" id="IPR051025">
    <property type="entry name" value="RhoGAP"/>
</dbReference>
<evidence type="ECO:0000256" key="2">
    <source>
        <dbReference type="ARBA" id="ARBA00022723"/>
    </source>
</evidence>
<reference evidence="11 12" key="1">
    <citation type="journal article" date="2021" name="G3 (Bethesda)">
        <title>Improved contiguity of the threespine stickleback genome using long-read sequencing.</title>
        <authorList>
            <person name="Nath S."/>
            <person name="Shaw D.E."/>
            <person name="White M.A."/>
        </authorList>
    </citation>
    <scope>NUCLEOTIDE SEQUENCE [LARGE SCALE GENOMIC DNA]</scope>
    <source>
        <strain evidence="11 12">Lake Benthic</strain>
    </source>
</reference>
<dbReference type="GO" id="GO:0051056">
    <property type="term" value="P:regulation of small GTPase mediated signal transduction"/>
    <property type="evidence" value="ECO:0007669"/>
    <property type="project" value="UniProtKB-ARBA"/>
</dbReference>
<dbReference type="SUPFAM" id="SSF57889">
    <property type="entry name" value="Cysteine-rich domain"/>
    <property type="match status" value="1"/>
</dbReference>
<dbReference type="InterPro" id="IPR031160">
    <property type="entry name" value="F_BAR_dom"/>
</dbReference>
<dbReference type="PROSITE" id="PS00479">
    <property type="entry name" value="ZF_DAG_PE_1"/>
    <property type="match status" value="1"/>
</dbReference>
<dbReference type="SMART" id="SM00055">
    <property type="entry name" value="FCH"/>
    <property type="match status" value="1"/>
</dbReference>
<dbReference type="SUPFAM" id="SSF103657">
    <property type="entry name" value="BAR/IMD domain-like"/>
    <property type="match status" value="1"/>
</dbReference>
<feature type="domain" description="Phorbol-ester/DAG-type" evidence="8">
    <location>
        <begin position="623"/>
        <end position="668"/>
    </location>
</feature>
<dbReference type="Gene3D" id="1.10.555.10">
    <property type="entry name" value="Rho GTPase activation protein"/>
    <property type="match status" value="1"/>
</dbReference>
<keyword evidence="1" id="KW-0343">GTPase activation</keyword>
<organism evidence="11 12">
    <name type="scientific">Gasterosteus aculeatus aculeatus</name>
    <name type="common">three-spined stickleback</name>
    <dbReference type="NCBI Taxonomy" id="481459"/>
    <lineage>
        <taxon>Eukaryota</taxon>
        <taxon>Metazoa</taxon>
        <taxon>Chordata</taxon>
        <taxon>Craniata</taxon>
        <taxon>Vertebrata</taxon>
        <taxon>Euteleostomi</taxon>
        <taxon>Actinopterygii</taxon>
        <taxon>Neopterygii</taxon>
        <taxon>Teleostei</taxon>
        <taxon>Neoteleostei</taxon>
        <taxon>Acanthomorphata</taxon>
        <taxon>Eupercaria</taxon>
        <taxon>Perciformes</taxon>
        <taxon>Cottioidei</taxon>
        <taxon>Gasterosteales</taxon>
        <taxon>Gasterosteidae</taxon>
        <taxon>Gasterosteus</taxon>
    </lineage>
</organism>
<dbReference type="GO" id="GO:0007165">
    <property type="term" value="P:signal transduction"/>
    <property type="evidence" value="ECO:0007669"/>
    <property type="project" value="InterPro"/>
</dbReference>
<feature type="region of interest" description="Disordered" evidence="7">
    <location>
        <begin position="916"/>
        <end position="1055"/>
    </location>
</feature>
<keyword evidence="4" id="KW-0862">Zinc</keyword>
<feature type="domain" description="Rho-GAP" evidence="9">
    <location>
        <begin position="682"/>
        <end position="908"/>
    </location>
</feature>
<dbReference type="Pfam" id="PF24235">
    <property type="entry name" value="RHG29_45_N"/>
    <property type="match status" value="1"/>
</dbReference>
<feature type="compositionally biased region" description="Polar residues" evidence="7">
    <location>
        <begin position="944"/>
        <end position="953"/>
    </location>
</feature>
<dbReference type="GO" id="GO:0005829">
    <property type="term" value="C:cytosol"/>
    <property type="evidence" value="ECO:0007669"/>
    <property type="project" value="UniProtKB-ARBA"/>
</dbReference>
<reference evidence="11" key="3">
    <citation type="submission" date="2025-09" db="UniProtKB">
        <authorList>
            <consortium name="Ensembl"/>
        </authorList>
    </citation>
    <scope>IDENTIFICATION</scope>
</reference>
<dbReference type="OMA" id="PLACLCR"/>
<dbReference type="Proteomes" id="UP000007635">
    <property type="component" value="Chromosome VIII"/>
</dbReference>
<evidence type="ECO:0000256" key="5">
    <source>
        <dbReference type="ARBA" id="ARBA00023054"/>
    </source>
</evidence>
<dbReference type="eggNOG" id="KOG1453">
    <property type="taxonomic scope" value="Eukaryota"/>
</dbReference>
<dbReference type="PROSITE" id="PS51741">
    <property type="entry name" value="F_BAR"/>
    <property type="match status" value="1"/>
</dbReference>
<evidence type="ECO:0000259" key="9">
    <source>
        <dbReference type="PROSITE" id="PS50238"/>
    </source>
</evidence>
<feature type="compositionally biased region" description="Basic and acidic residues" evidence="7">
    <location>
        <begin position="1017"/>
        <end position="1026"/>
    </location>
</feature>
<dbReference type="PROSITE" id="PS50081">
    <property type="entry name" value="ZF_DAG_PE_2"/>
    <property type="match status" value="1"/>
</dbReference>
<evidence type="ECO:0000313" key="11">
    <source>
        <dbReference type="Ensembl" id="ENSGACP00000017500.2"/>
    </source>
</evidence>
<dbReference type="STRING" id="69293.ENSGACP00000017500"/>
<evidence type="ECO:0000313" key="12">
    <source>
        <dbReference type="Proteomes" id="UP000007635"/>
    </source>
</evidence>
<feature type="region of interest" description="Disordered" evidence="7">
    <location>
        <begin position="400"/>
        <end position="421"/>
    </location>
</feature>
<dbReference type="GO" id="GO:0005096">
    <property type="term" value="F:GTPase activator activity"/>
    <property type="evidence" value="ECO:0007669"/>
    <property type="project" value="UniProtKB-KW"/>
</dbReference>
<reference evidence="11" key="2">
    <citation type="submission" date="2025-08" db="UniProtKB">
        <authorList>
            <consortium name="Ensembl"/>
        </authorList>
    </citation>
    <scope>IDENTIFICATION</scope>
</reference>
<sequence>MFARKKRELIKTPSITKKSRAGSPAPQSSDPSVSCPGTPSAQHGKLAAGGPSPVATLKRPTALSRHASAAGEKCADIRPQESTAIEVEDIPALLRDVARFAEAVEKLKDVVLAEGQRESQRPVAHECLGEVLRVLRQVINTYPLLNTVEILTAAGKLISKVKGFHYEACNEADKKDFEKAIETIAVAFSSNVSELLMGEVDSSTLLSLLPTEKSRSMENLYASAGADGGAFRSDLQDMGRAEEVDVILQNSEGGVDSALLYAKTISKYMKDLMSYVEKRTSLETEFSKGLQRLYQSCKHSITHPHMPLFSIYSLALEQDQEQSIGLQQANTTLHTQTFIQPLMQRKQEHEKRRKEIKEHWIRAKRKLMECEANLRKAKQVFMVRCEEYDKAKTAACRAEEEGGGATAKSVEKKKRVEEEARNKADEAEATYRTCIADATTQQQELEHTKVTVLRQLQDVIKQSDQTLRSATISYYQLMHMQTVALPVHYQTLCESSKLYDPGQQYAAHVRDLQLPEQPTRGGPMLDGGSVKTTRQGHKSWGSTVSDDSVGGEGGLESPTASTSDISKIVRTSSTGTMSSNEDADEKDVNVTSFESPNINGMDPDVVVSTRPFRNLGLSKAAQTHRLRKLRTPSKCRECDSYVYFQGAECEECFLACHKRCLETLAIQCGHKKLQGRLQLFGRDFSQVAGCASDGIPFIITKCISEIERRALKMKGIYRVNGVKTRVEKLCQAFENGKELVELSQCSPHDISNVLKLYLRQLPEPIMLFRMYNCLMGLAKESLHGEAETPEGEESHRVVPVGCKAPELEDRGRDTDPEVLVLVEKLKELLKDLPKANIATLRYLIRHLRKIAELEQDNKMSPSNLGIVFGPSLMRPRPTGATISLSSLVDYPHQARIVESLIVFYSSIFQSKAPQSQRTCGSASTSTQQVGPPPPPSLCVLRGSSRGSSEQLSDSALDDRGQRSVVSPGLLRQESVDEDQLSPRDSLDLSSEPATPDADRDAHDLAEPPALPDSGPPDEDRAAERDLSASLAELNVNNNNNNHPFSHGTSSSGFPLQSLCRKMLPLTRNRASEPEFV</sequence>
<dbReference type="Ensembl" id="ENSGACT00000017534.2">
    <property type="protein sequence ID" value="ENSGACP00000017500.2"/>
    <property type="gene ID" value="ENSGACG00000013232.2"/>
</dbReference>
<evidence type="ECO:0000256" key="4">
    <source>
        <dbReference type="ARBA" id="ARBA00022833"/>
    </source>
</evidence>
<dbReference type="Pfam" id="PF22699">
    <property type="entry name" value="GMIP-like_FCH"/>
    <property type="match status" value="1"/>
</dbReference>
<dbReference type="CDD" id="cd20816">
    <property type="entry name" value="C1_GMIP-like"/>
    <property type="match status" value="1"/>
</dbReference>
<dbReference type="Pfam" id="PF00620">
    <property type="entry name" value="RhoGAP"/>
    <property type="match status" value="1"/>
</dbReference>
<keyword evidence="12" id="KW-1185">Reference proteome</keyword>
<evidence type="ECO:0000256" key="7">
    <source>
        <dbReference type="SAM" id="MobiDB-lite"/>
    </source>
</evidence>
<feature type="compositionally biased region" description="Polar residues" evidence="7">
    <location>
        <begin position="916"/>
        <end position="929"/>
    </location>
</feature>
<evidence type="ECO:0000259" key="8">
    <source>
        <dbReference type="PROSITE" id="PS50081"/>
    </source>
</evidence>
<dbReference type="SUPFAM" id="SSF48350">
    <property type="entry name" value="GTPase activation domain, GAP"/>
    <property type="match status" value="1"/>
</dbReference>
<protein>
    <submittedName>
        <fullName evidence="11">Rho GTPase activating protein 45b</fullName>
    </submittedName>
</protein>
<evidence type="ECO:0000256" key="6">
    <source>
        <dbReference type="PROSITE-ProRule" id="PRU01077"/>
    </source>
</evidence>